<reference evidence="1" key="1">
    <citation type="submission" date="2024-10" db="EMBL/GenBank/DDBJ databases">
        <authorList>
            <person name="Ryan C."/>
        </authorList>
    </citation>
    <scope>NUCLEOTIDE SEQUENCE [LARGE SCALE GENOMIC DNA]</scope>
</reference>
<protein>
    <recommendedName>
        <fullName evidence="3">DC1 domain-containing protein</fullName>
    </recommendedName>
</protein>
<dbReference type="PANTHER" id="PTHR46477">
    <property type="entry name" value="CYSTEINE/HISTIDINE-RICH C1 DOMAIN FAMILY PROTEIN"/>
    <property type="match status" value="1"/>
</dbReference>
<dbReference type="PANTHER" id="PTHR46477:SF8">
    <property type="entry name" value="OS08G0257100 PROTEIN"/>
    <property type="match status" value="1"/>
</dbReference>
<dbReference type="EMBL" id="OZ075135">
    <property type="protein sequence ID" value="CAL4998540.1"/>
    <property type="molecule type" value="Genomic_DNA"/>
</dbReference>
<sequence>MAQPAGTPLEISHSVSGRNLVLVTTDALFECKGCKEPGYGPRYTDNKDRSRSRSQSQSFDLHTCCALAKGTLTHPLLRNRTFEFLTEPPPPVADTICDACGEPAHGFVYHCSDKKEELDLHPCCALLPPDLLDRRDGRVFKLLRRTSRRCGMCGEKYSRRCDFWAYRTYLDGEAVDVHMACMKEMARLSWKAAHENRVGGAQIVLPIEVSVETMLKSMPGTSDDGFDKFVGITGAVMSTAIAVISGNPTGVVTAVTDALRHIRLVCRSSLHQNRPPSNRTSRSAD</sequence>
<gene>
    <name evidence="1" type="ORF">URODEC1_LOCUS63878</name>
</gene>
<evidence type="ECO:0000313" key="1">
    <source>
        <dbReference type="EMBL" id="CAL4998540.1"/>
    </source>
</evidence>
<organism evidence="1 2">
    <name type="scientific">Urochloa decumbens</name>
    <dbReference type="NCBI Taxonomy" id="240449"/>
    <lineage>
        <taxon>Eukaryota</taxon>
        <taxon>Viridiplantae</taxon>
        <taxon>Streptophyta</taxon>
        <taxon>Embryophyta</taxon>
        <taxon>Tracheophyta</taxon>
        <taxon>Spermatophyta</taxon>
        <taxon>Magnoliopsida</taxon>
        <taxon>Liliopsida</taxon>
        <taxon>Poales</taxon>
        <taxon>Poaceae</taxon>
        <taxon>PACMAD clade</taxon>
        <taxon>Panicoideae</taxon>
        <taxon>Panicodae</taxon>
        <taxon>Paniceae</taxon>
        <taxon>Melinidinae</taxon>
        <taxon>Urochloa</taxon>
    </lineage>
</organism>
<accession>A0ABC9BBK4</accession>
<dbReference type="Proteomes" id="UP001497457">
    <property type="component" value="Chromosome 25rd"/>
</dbReference>
<evidence type="ECO:0000313" key="2">
    <source>
        <dbReference type="Proteomes" id="UP001497457"/>
    </source>
</evidence>
<name>A0ABC9BBK4_9POAL</name>
<keyword evidence="2" id="KW-1185">Reference proteome</keyword>
<dbReference type="AlphaFoldDB" id="A0ABC9BBK4"/>
<dbReference type="SUPFAM" id="SSF57889">
    <property type="entry name" value="Cysteine-rich domain"/>
    <property type="match status" value="1"/>
</dbReference>
<dbReference type="InterPro" id="IPR046349">
    <property type="entry name" value="C1-like_sf"/>
</dbReference>
<evidence type="ECO:0008006" key="3">
    <source>
        <dbReference type="Google" id="ProtNLM"/>
    </source>
</evidence>
<proteinExistence type="predicted"/>